<dbReference type="EMBL" id="UINC01139128">
    <property type="protein sequence ID" value="SVD25485.1"/>
    <property type="molecule type" value="Genomic_DNA"/>
</dbReference>
<protein>
    <recommendedName>
        <fullName evidence="3">DUF2065 domain-containing protein</fullName>
    </recommendedName>
</protein>
<evidence type="ECO:0008006" key="3">
    <source>
        <dbReference type="Google" id="ProtNLM"/>
    </source>
</evidence>
<keyword evidence="1" id="KW-0812">Transmembrane</keyword>
<feature type="transmembrane region" description="Helical" evidence="1">
    <location>
        <begin position="49"/>
        <end position="65"/>
    </location>
</feature>
<gene>
    <name evidence="2" type="ORF">METZ01_LOCUS378339</name>
</gene>
<dbReference type="AlphaFoldDB" id="A0A382TUV5"/>
<dbReference type="PANTHER" id="PTHR38602:SF1">
    <property type="entry name" value="INNER MEMBRANE PROTEIN"/>
    <property type="match status" value="1"/>
</dbReference>
<name>A0A382TUV5_9ZZZZ</name>
<reference evidence="2" key="1">
    <citation type="submission" date="2018-05" db="EMBL/GenBank/DDBJ databases">
        <authorList>
            <person name="Lanie J.A."/>
            <person name="Ng W.-L."/>
            <person name="Kazmierczak K.M."/>
            <person name="Andrzejewski T.M."/>
            <person name="Davidsen T.M."/>
            <person name="Wayne K.J."/>
            <person name="Tettelin H."/>
            <person name="Glass J.I."/>
            <person name="Rusch D."/>
            <person name="Podicherti R."/>
            <person name="Tsui H.-C.T."/>
            <person name="Winkler M.E."/>
        </authorList>
    </citation>
    <scope>NUCLEOTIDE SEQUENCE</scope>
</reference>
<dbReference type="Pfam" id="PF09838">
    <property type="entry name" value="DUF2065"/>
    <property type="match status" value="1"/>
</dbReference>
<keyword evidence="1" id="KW-1133">Transmembrane helix</keyword>
<dbReference type="PANTHER" id="PTHR38602">
    <property type="entry name" value="INNER MEMBRANE PROTEIN-RELATED"/>
    <property type="match status" value="1"/>
</dbReference>
<evidence type="ECO:0000256" key="1">
    <source>
        <dbReference type="SAM" id="Phobius"/>
    </source>
</evidence>
<accession>A0A382TUV5</accession>
<dbReference type="InterPro" id="IPR019201">
    <property type="entry name" value="DUF2065"/>
</dbReference>
<proteinExistence type="predicted"/>
<sequence length="67" mass="7270">MPENILIADVVTVFALVLVFEGVVYALFPSQMKTFMGRMVEMPTSSLRNSGLVAAVAGVLLVWLIRG</sequence>
<feature type="transmembrane region" description="Helical" evidence="1">
    <location>
        <begin position="6"/>
        <end position="28"/>
    </location>
</feature>
<keyword evidence="1" id="KW-0472">Membrane</keyword>
<evidence type="ECO:0000313" key="2">
    <source>
        <dbReference type="EMBL" id="SVD25485.1"/>
    </source>
</evidence>
<organism evidence="2">
    <name type="scientific">marine metagenome</name>
    <dbReference type="NCBI Taxonomy" id="408172"/>
    <lineage>
        <taxon>unclassified sequences</taxon>
        <taxon>metagenomes</taxon>
        <taxon>ecological metagenomes</taxon>
    </lineage>
</organism>